<evidence type="ECO:0000256" key="3">
    <source>
        <dbReference type="ARBA" id="ARBA00022574"/>
    </source>
</evidence>
<keyword evidence="8" id="KW-1185">Reference proteome</keyword>
<comment type="function">
    <text evidence="1 6">Component of the RIX1 complex required for processing of ITS2 sequences from 35S pre-rRNA.</text>
</comment>
<dbReference type="InterPro" id="IPR036322">
    <property type="entry name" value="WD40_repeat_dom_sf"/>
</dbReference>
<evidence type="ECO:0000256" key="1">
    <source>
        <dbReference type="ARBA" id="ARBA00002355"/>
    </source>
</evidence>
<dbReference type="GO" id="GO:0006364">
    <property type="term" value="P:rRNA processing"/>
    <property type="evidence" value="ECO:0007669"/>
    <property type="project" value="UniProtKB-UniRule"/>
</dbReference>
<dbReference type="EMBL" id="AZNF01000006">
    <property type="protein sequence ID" value="KID65966.1"/>
    <property type="molecule type" value="Genomic_DNA"/>
</dbReference>
<dbReference type="HOGENOM" id="CLU_025946_0_0_1"/>
<evidence type="ECO:0000256" key="5">
    <source>
        <dbReference type="PROSITE-ProRule" id="PRU00221"/>
    </source>
</evidence>
<evidence type="ECO:0000256" key="4">
    <source>
        <dbReference type="ARBA" id="ARBA00022737"/>
    </source>
</evidence>
<dbReference type="GO" id="GO:0005656">
    <property type="term" value="C:nuclear pre-replicative complex"/>
    <property type="evidence" value="ECO:0007669"/>
    <property type="project" value="TreeGrafter"/>
</dbReference>
<dbReference type="Gene3D" id="2.130.10.10">
    <property type="entry name" value="YVTN repeat-like/Quinoprotein amine dehydrogenase"/>
    <property type="match status" value="2"/>
</dbReference>
<evidence type="ECO:0000256" key="6">
    <source>
        <dbReference type="RuleBase" id="RU369067"/>
    </source>
</evidence>
<organism evidence="7 8">
    <name type="scientific">Metarhizium anisopliae (strain ARSEF 549)</name>
    <dbReference type="NCBI Taxonomy" id="3151832"/>
    <lineage>
        <taxon>Eukaryota</taxon>
        <taxon>Fungi</taxon>
        <taxon>Dikarya</taxon>
        <taxon>Ascomycota</taxon>
        <taxon>Pezizomycotina</taxon>
        <taxon>Sordariomycetes</taxon>
        <taxon>Hypocreomycetidae</taxon>
        <taxon>Hypocreales</taxon>
        <taxon>Clavicipitaceae</taxon>
        <taxon>Metarhizium</taxon>
    </lineage>
</organism>
<reference evidence="7 8" key="1">
    <citation type="journal article" date="2014" name="Proc. Natl. Acad. Sci. U.S.A.">
        <title>Trajectory and genomic determinants of fungal-pathogen speciation and host adaptation.</title>
        <authorList>
            <person name="Hu X."/>
            <person name="Xiao G."/>
            <person name="Zheng P."/>
            <person name="Shang Y."/>
            <person name="Su Y."/>
            <person name="Zhang X."/>
            <person name="Liu X."/>
            <person name="Zhan S."/>
            <person name="St Leger R.J."/>
            <person name="Wang C."/>
        </authorList>
    </citation>
    <scope>NUCLEOTIDE SEQUENCE [LARGE SCALE GENOMIC DNA]</scope>
    <source>
        <strain evidence="7 8">ARSEF 549</strain>
    </source>
</reference>
<comment type="similarity">
    <text evidence="2 6">Belongs to the WD repeat IPI3/WDR18 family.</text>
</comment>
<feature type="repeat" description="WD" evidence="5">
    <location>
        <begin position="171"/>
        <end position="216"/>
    </location>
</feature>
<evidence type="ECO:0000313" key="7">
    <source>
        <dbReference type="EMBL" id="KID65966.1"/>
    </source>
</evidence>
<comment type="caution">
    <text evidence="7">The sequence shown here is derived from an EMBL/GenBank/DDBJ whole genome shotgun (WGS) entry which is preliminary data.</text>
</comment>
<dbReference type="InterPro" id="IPR045227">
    <property type="entry name" value="WDR18/Ipi3/RID3"/>
</dbReference>
<keyword evidence="3 5" id="KW-0853">WD repeat</keyword>
<keyword evidence="4" id="KW-0677">Repeat</keyword>
<keyword evidence="6" id="KW-0539">Nucleus</keyword>
<feature type="non-terminal residue" evidence="7">
    <location>
        <position position="1"/>
    </location>
</feature>
<accession>A0A0B4FJF4</accession>
<dbReference type="Pfam" id="PF00400">
    <property type="entry name" value="WD40"/>
    <property type="match status" value="2"/>
</dbReference>
<sequence>MPSEEIFSSICGPPIAANTAVSKDVGIYGHSLTPSWTIKSTFKKSSAPPHGIAVNDTHIFAAQDQKAHVHVYSRLRGNQETLVAFPERIRSLALAGDVLILGTSEGRLILWEISTGRQVTTPPCHVQAVTCLAVTPYHLLSASEDSNIHVWSLSRLLELDADAGHEPDLTLSNHRGAVTDLVVGPSTNAETSLCVSASTDKTCILWNYQTGQVLRTLLFPSPPLCVSLDASARALFACAEDGGLYLIELFGDKPLVGSRSAELASIVVQVNAPLGVSDVADGPASCLALSHDGTSVLTGHTKGKILQWSLIDNSHPTELANLNASVTNLVYLPLLSPKKPCKVASVVKPNQSQRQYSITAQLEGDFGEDSRFSYMLNSTGLPVDVVESATASVLDSHSGTKEDIRLLKENEELKAIIEEQKELQKATMQYRDGGKAS</sequence>
<protein>
    <recommendedName>
        <fullName evidence="6">Pre-rRNA-processing protein IPI3</fullName>
    </recommendedName>
</protein>
<dbReference type="InterPro" id="IPR015943">
    <property type="entry name" value="WD40/YVTN_repeat-like_dom_sf"/>
</dbReference>
<dbReference type="SMART" id="SM00320">
    <property type="entry name" value="WD40"/>
    <property type="match status" value="6"/>
</dbReference>
<dbReference type="PROSITE" id="PS50082">
    <property type="entry name" value="WD_REPEATS_2"/>
    <property type="match status" value="2"/>
</dbReference>
<dbReference type="InterPro" id="IPR001680">
    <property type="entry name" value="WD40_rpt"/>
</dbReference>
<dbReference type="SUPFAM" id="SSF50978">
    <property type="entry name" value="WD40 repeat-like"/>
    <property type="match status" value="1"/>
</dbReference>
<dbReference type="FunFam" id="2.130.10.10:FF:000929">
    <property type="entry name" value="Ribosomal assembly complex component Ipi3"/>
    <property type="match status" value="1"/>
</dbReference>
<evidence type="ECO:0000256" key="2">
    <source>
        <dbReference type="ARBA" id="ARBA00010143"/>
    </source>
</evidence>
<proteinExistence type="inferred from homology"/>
<evidence type="ECO:0000313" key="8">
    <source>
        <dbReference type="Proteomes" id="UP000031186"/>
    </source>
</evidence>
<dbReference type="GO" id="GO:0006261">
    <property type="term" value="P:DNA-templated DNA replication"/>
    <property type="evidence" value="ECO:0007669"/>
    <property type="project" value="TreeGrafter"/>
</dbReference>
<dbReference type="VEuPathDB" id="FungiDB:MAN_05625"/>
<dbReference type="AlphaFoldDB" id="A0A0B4FJF4"/>
<name>A0A0B4FJF4_METAF</name>
<dbReference type="PANTHER" id="PTHR18763">
    <property type="entry name" value="WD-REPEAT PROTEIN 18"/>
    <property type="match status" value="1"/>
</dbReference>
<dbReference type="OrthoDB" id="756370at2759"/>
<comment type="subunit">
    <text evidence="6">Component of the RIX1 complex, composed of IPI1, RIX1/IPI2 and IPI3 in a 1:2:2 stoichiometry. The complex interacts (via RIX1) with MDN1 (via its hexameric AAA ATPase ring) and the pre-60S ribosome particles.</text>
</comment>
<feature type="repeat" description="WD" evidence="5">
    <location>
        <begin position="125"/>
        <end position="154"/>
    </location>
</feature>
<dbReference type="Proteomes" id="UP000031186">
    <property type="component" value="Unassembled WGS sequence"/>
</dbReference>
<dbReference type="GO" id="GO:0120330">
    <property type="term" value="C:rixosome complex"/>
    <property type="evidence" value="ECO:0007669"/>
    <property type="project" value="UniProtKB-UniRule"/>
</dbReference>
<comment type="subcellular location">
    <subcellularLocation>
        <location evidence="6">Nucleus</location>
    </subcellularLocation>
</comment>
<gene>
    <name evidence="7" type="ORF">MAN_05625</name>
</gene>
<dbReference type="PANTHER" id="PTHR18763:SF0">
    <property type="entry name" value="WD REPEAT-CONTAINING PROTEIN 18"/>
    <property type="match status" value="1"/>
</dbReference>
<keyword evidence="6" id="KW-0698">rRNA processing</keyword>